<evidence type="ECO:0000313" key="12">
    <source>
        <dbReference type="Proteomes" id="UP000283063"/>
    </source>
</evidence>
<dbReference type="Proteomes" id="UP000283063">
    <property type="component" value="Chromosome"/>
</dbReference>
<keyword evidence="6 9" id="KW-0808">Transferase</keyword>
<dbReference type="GO" id="GO:0004400">
    <property type="term" value="F:histidinol-phosphate transaminase activity"/>
    <property type="evidence" value="ECO:0007669"/>
    <property type="project" value="UniProtKB-UniRule"/>
</dbReference>
<keyword evidence="7 9" id="KW-0663">Pyridoxal phosphate</keyword>
<dbReference type="GO" id="GO:0030170">
    <property type="term" value="F:pyridoxal phosphate binding"/>
    <property type="evidence" value="ECO:0007669"/>
    <property type="project" value="InterPro"/>
</dbReference>
<evidence type="ECO:0000256" key="3">
    <source>
        <dbReference type="ARBA" id="ARBA00007970"/>
    </source>
</evidence>
<keyword evidence="9" id="KW-0028">Amino-acid biosynthesis</keyword>
<evidence type="ECO:0000256" key="4">
    <source>
        <dbReference type="ARBA" id="ARBA00011738"/>
    </source>
</evidence>
<dbReference type="RefSeq" id="WP_127749845.1">
    <property type="nucleotide sequence ID" value="NZ_CP033219.1"/>
</dbReference>
<dbReference type="NCBIfam" id="TIGR01141">
    <property type="entry name" value="hisC"/>
    <property type="match status" value="1"/>
</dbReference>
<dbReference type="Pfam" id="PF00155">
    <property type="entry name" value="Aminotran_1_2"/>
    <property type="match status" value="1"/>
</dbReference>
<dbReference type="EMBL" id="CP033219">
    <property type="protein sequence ID" value="AZV79296.1"/>
    <property type="molecule type" value="Genomic_DNA"/>
</dbReference>
<comment type="pathway">
    <text evidence="2 9">Amino-acid biosynthesis; L-histidine biosynthesis; L-histidine from 5-phospho-alpha-D-ribose 1-diphosphate: step 7/9.</text>
</comment>
<evidence type="ECO:0000256" key="8">
    <source>
        <dbReference type="ARBA" id="ARBA00047481"/>
    </source>
</evidence>
<sequence>MNKITPQPGIMDITLYQSGAAHVAGVSNVVKMSSNENPLGASPRAIEAMQAAAAGVHRYPSSDHAGLRGAIGEVHGLNPEQIICGAGSDEIIAFLCQCYAGPGDEVLYTEHGFSMYRISALAAGATPVEVRERERVTDVDALLEGCTDRTKLVFIANPNNPTGTMISEGEVARLADGLPKGTLLVLDGAYAEYVDGFDAGAAVIDARSNIIMTRTFSKLYGLGGARIGWGYGPASVIDVLNRVRGPFNVSSVALAGAEAAIRDLDYVTSCRAENTKWRAWLADALAEVGVSSDISCTNFILARFGSQTEAEACDLYLQKQGLIVRRVAGYNLPEALRITIGDETSCRRLAQAVKDFKNGAT</sequence>
<dbReference type="InterPro" id="IPR050106">
    <property type="entry name" value="HistidinolP_aminotransfase"/>
</dbReference>
<dbReference type="HAMAP" id="MF_01023">
    <property type="entry name" value="HisC_aminotrans_2"/>
    <property type="match status" value="1"/>
</dbReference>
<dbReference type="OrthoDB" id="9809616at2"/>
<evidence type="ECO:0000256" key="2">
    <source>
        <dbReference type="ARBA" id="ARBA00005011"/>
    </source>
</evidence>
<keyword evidence="5 9" id="KW-0032">Aminotransferase</keyword>
<evidence type="ECO:0000313" key="11">
    <source>
        <dbReference type="EMBL" id="AZV79296.1"/>
    </source>
</evidence>
<accession>A0A3T0N5J5</accession>
<name>A0A3T0N5J5_9RHOB</name>
<evidence type="ECO:0000256" key="5">
    <source>
        <dbReference type="ARBA" id="ARBA00022576"/>
    </source>
</evidence>
<dbReference type="InterPro" id="IPR004839">
    <property type="entry name" value="Aminotransferase_I/II_large"/>
</dbReference>
<dbReference type="CDD" id="cd00609">
    <property type="entry name" value="AAT_like"/>
    <property type="match status" value="1"/>
</dbReference>
<evidence type="ECO:0000259" key="10">
    <source>
        <dbReference type="Pfam" id="PF00155"/>
    </source>
</evidence>
<evidence type="ECO:0000256" key="7">
    <source>
        <dbReference type="ARBA" id="ARBA00022898"/>
    </source>
</evidence>
<dbReference type="InterPro" id="IPR015422">
    <property type="entry name" value="PyrdxlP-dep_Trfase_small"/>
</dbReference>
<dbReference type="InterPro" id="IPR015421">
    <property type="entry name" value="PyrdxlP-dep_Trfase_major"/>
</dbReference>
<dbReference type="Gene3D" id="3.90.1150.10">
    <property type="entry name" value="Aspartate Aminotransferase, domain 1"/>
    <property type="match status" value="1"/>
</dbReference>
<keyword evidence="12" id="KW-1185">Reference proteome</keyword>
<comment type="catalytic activity">
    <reaction evidence="8 9">
        <text>L-histidinol phosphate + 2-oxoglutarate = 3-(imidazol-4-yl)-2-oxopropyl phosphate + L-glutamate</text>
        <dbReference type="Rhea" id="RHEA:23744"/>
        <dbReference type="ChEBI" id="CHEBI:16810"/>
        <dbReference type="ChEBI" id="CHEBI:29985"/>
        <dbReference type="ChEBI" id="CHEBI:57766"/>
        <dbReference type="ChEBI" id="CHEBI:57980"/>
        <dbReference type="EC" id="2.6.1.9"/>
    </reaction>
</comment>
<feature type="domain" description="Aminotransferase class I/classII large" evidence="10">
    <location>
        <begin position="28"/>
        <end position="353"/>
    </location>
</feature>
<protein>
    <recommendedName>
        <fullName evidence="9">Histidinol-phosphate aminotransferase</fullName>
        <ecNumber evidence="9">2.6.1.9</ecNumber>
    </recommendedName>
    <alternativeName>
        <fullName evidence="9">Imidazole acetol-phosphate transaminase</fullName>
    </alternativeName>
</protein>
<dbReference type="SUPFAM" id="SSF53383">
    <property type="entry name" value="PLP-dependent transferases"/>
    <property type="match status" value="1"/>
</dbReference>
<dbReference type="Gene3D" id="3.40.640.10">
    <property type="entry name" value="Type I PLP-dependent aspartate aminotransferase-like (Major domain)"/>
    <property type="match status" value="1"/>
</dbReference>
<organism evidence="11 12">
    <name type="scientific">Parasedimentitalea marina</name>
    <dbReference type="NCBI Taxonomy" id="2483033"/>
    <lineage>
        <taxon>Bacteria</taxon>
        <taxon>Pseudomonadati</taxon>
        <taxon>Pseudomonadota</taxon>
        <taxon>Alphaproteobacteria</taxon>
        <taxon>Rhodobacterales</taxon>
        <taxon>Paracoccaceae</taxon>
        <taxon>Parasedimentitalea</taxon>
    </lineage>
</organism>
<evidence type="ECO:0000256" key="9">
    <source>
        <dbReference type="HAMAP-Rule" id="MF_01023"/>
    </source>
</evidence>
<dbReference type="AlphaFoldDB" id="A0A3T0N5J5"/>
<dbReference type="InterPro" id="IPR015424">
    <property type="entry name" value="PyrdxlP-dep_Trfase"/>
</dbReference>
<reference evidence="11 12" key="1">
    <citation type="submission" date="2018-10" db="EMBL/GenBank/DDBJ databases">
        <title>Parasedimentitalea marina sp. nov., a psychrophilic bacterium isolated from deep seawater of the New Britain Trench.</title>
        <authorList>
            <person name="Cao J."/>
        </authorList>
    </citation>
    <scope>NUCLEOTIDE SEQUENCE [LARGE SCALE GENOMIC DNA]</scope>
    <source>
        <strain evidence="11 12">W43</strain>
    </source>
</reference>
<dbReference type="PANTHER" id="PTHR43643:SF3">
    <property type="entry name" value="HISTIDINOL-PHOSPHATE AMINOTRANSFERASE"/>
    <property type="match status" value="1"/>
</dbReference>
<keyword evidence="9" id="KW-0368">Histidine biosynthesis</keyword>
<gene>
    <name evidence="9" type="primary">hisC</name>
    <name evidence="11" type="ORF">EBB79_16340</name>
</gene>
<dbReference type="EC" id="2.6.1.9" evidence="9"/>
<comment type="subunit">
    <text evidence="4 9">Homodimer.</text>
</comment>
<proteinExistence type="inferred from homology"/>
<dbReference type="PANTHER" id="PTHR43643">
    <property type="entry name" value="HISTIDINOL-PHOSPHATE AMINOTRANSFERASE 2"/>
    <property type="match status" value="1"/>
</dbReference>
<evidence type="ECO:0000256" key="6">
    <source>
        <dbReference type="ARBA" id="ARBA00022679"/>
    </source>
</evidence>
<feature type="modified residue" description="N6-(pyridoxal phosphate)lysine" evidence="9">
    <location>
        <position position="218"/>
    </location>
</feature>
<dbReference type="GO" id="GO:0000105">
    <property type="term" value="P:L-histidine biosynthetic process"/>
    <property type="evidence" value="ECO:0007669"/>
    <property type="project" value="UniProtKB-UniRule"/>
</dbReference>
<comment type="cofactor">
    <cofactor evidence="1 9">
        <name>pyridoxal 5'-phosphate</name>
        <dbReference type="ChEBI" id="CHEBI:597326"/>
    </cofactor>
</comment>
<dbReference type="KEGG" id="sedi:EBB79_16340"/>
<comment type="similarity">
    <text evidence="3 9">Belongs to the class-II pyridoxal-phosphate-dependent aminotransferase family. Histidinol-phosphate aminotransferase subfamily.</text>
</comment>
<dbReference type="UniPathway" id="UPA00031">
    <property type="reaction ID" value="UER00012"/>
</dbReference>
<dbReference type="InterPro" id="IPR005861">
    <property type="entry name" value="HisP_aminotrans"/>
</dbReference>
<evidence type="ECO:0000256" key="1">
    <source>
        <dbReference type="ARBA" id="ARBA00001933"/>
    </source>
</evidence>